<gene>
    <name evidence="1" type="ORF">ACH49_16815</name>
</gene>
<name>A0ABR5HX58_STRLW</name>
<dbReference type="InterPro" id="IPR016024">
    <property type="entry name" value="ARM-type_fold"/>
</dbReference>
<evidence type="ECO:0008006" key="3">
    <source>
        <dbReference type="Google" id="ProtNLM"/>
    </source>
</evidence>
<accession>A0ABR5HX58</accession>
<dbReference type="SUPFAM" id="SSF48371">
    <property type="entry name" value="ARM repeat"/>
    <property type="match status" value="1"/>
</dbReference>
<comment type="caution">
    <text evidence="1">The sequence shown here is derived from an EMBL/GenBank/DDBJ whole genome shotgun (WGS) entry which is preliminary data.</text>
</comment>
<sequence length="472" mass="51143">MFDPVIAPSGTLLGLLQRGRGDGTLHALTAPRAEALAALNHCVLHDPRHDWQVENRSLYYARLHLDLDGGLDAIEAHLFDPEDVLDPEESRTGLALAVLGHLASYGRRDALALLRRYAAHGTNWAWALDELALRDDDAGLRALAEPVLARFSTDAEGEAELAAAVRDAFEPRPWRLWAEDPWPSIAARVRAARETGCFDRWQRQMRPTGPRPGWSVRAVFEWAQSGLERGAALHVPAARCLMAVAGPEDRREILEAARHGDDGARCTALRYLADSGDPGVLELIEEAVATGSTVVVQAAVDSFERMRGAVAVDRARGWARRPDVLGAAAGRVLACRGAAQDRELVLAALREAVRGEGPDAPTLWTLVDGAGRLGIACAAPVLRHIYRETASSHLRGRAARALAATDPSFPAGFAVECLWDCEETTRELAARHAETGDLRVVERLRRLAADPAEEAEVQTAVRSRIGPDAAAR</sequence>
<reference evidence="1 2" key="1">
    <citation type="submission" date="2015-06" db="EMBL/GenBank/DDBJ databases">
        <title>Draft genome sequence of Streptomyces leeuwenhoekii C58, which produces the novel lasso peptide, chaxapeptin.</title>
        <authorList>
            <person name="Yi Y."/>
            <person name="Hai D."/>
            <person name="Jaspars M."/>
            <person name="Sheng H."/>
            <person name="Rateb M.E."/>
            <person name="Bull A."/>
            <person name="Goodfellow M."/>
            <person name="Asenjo J.A."/>
            <person name="Ebel R."/>
        </authorList>
    </citation>
    <scope>NUCLEOTIDE SEQUENCE [LARGE SCALE GENOMIC DNA]</scope>
    <source>
        <strain evidence="1 2">C58</strain>
    </source>
</reference>
<dbReference type="Proteomes" id="UP000037274">
    <property type="component" value="Unassembled WGS sequence"/>
</dbReference>
<dbReference type="EMBL" id="LFEH01000055">
    <property type="protein sequence ID" value="KMS78341.1"/>
    <property type="molecule type" value="Genomic_DNA"/>
</dbReference>
<dbReference type="RefSeq" id="WP_048573177.1">
    <property type="nucleotide sequence ID" value="NZ_LFEH01000055.1"/>
</dbReference>
<evidence type="ECO:0000313" key="1">
    <source>
        <dbReference type="EMBL" id="KMS78341.1"/>
    </source>
</evidence>
<organism evidence="1 2">
    <name type="scientific">Streptomyces leeuwenhoekii</name>
    <dbReference type="NCBI Taxonomy" id="1437453"/>
    <lineage>
        <taxon>Bacteria</taxon>
        <taxon>Bacillati</taxon>
        <taxon>Actinomycetota</taxon>
        <taxon>Actinomycetes</taxon>
        <taxon>Kitasatosporales</taxon>
        <taxon>Streptomycetaceae</taxon>
        <taxon>Streptomyces</taxon>
    </lineage>
</organism>
<keyword evidence="2" id="KW-1185">Reference proteome</keyword>
<proteinExistence type="predicted"/>
<evidence type="ECO:0000313" key="2">
    <source>
        <dbReference type="Proteomes" id="UP000037274"/>
    </source>
</evidence>
<protein>
    <recommendedName>
        <fullName evidence="3">HEAT repeat domain-containing protein</fullName>
    </recommendedName>
</protein>